<feature type="transmembrane region" description="Helical" evidence="9">
    <location>
        <begin position="186"/>
        <end position="207"/>
    </location>
</feature>
<dbReference type="SMART" id="SM00387">
    <property type="entry name" value="HATPase_c"/>
    <property type="match status" value="1"/>
</dbReference>
<dbReference type="EMBL" id="JAJVKT010000001">
    <property type="protein sequence ID" value="MCE7507302.1"/>
    <property type="molecule type" value="Genomic_DNA"/>
</dbReference>
<dbReference type="GO" id="GO:0030295">
    <property type="term" value="F:protein kinase activator activity"/>
    <property type="evidence" value="ECO:0007669"/>
    <property type="project" value="TreeGrafter"/>
</dbReference>
<dbReference type="PROSITE" id="PS50109">
    <property type="entry name" value="HIS_KIN"/>
    <property type="match status" value="1"/>
</dbReference>
<keyword evidence="3" id="KW-0597">Phosphoprotein</keyword>
<dbReference type="GO" id="GO:0005524">
    <property type="term" value="F:ATP binding"/>
    <property type="evidence" value="ECO:0007669"/>
    <property type="project" value="UniProtKB-KW"/>
</dbReference>
<dbReference type="InterPro" id="IPR011623">
    <property type="entry name" value="7TMR_DISM_rcpt_extracell_dom1"/>
</dbReference>
<dbReference type="GeneID" id="94685496"/>
<dbReference type="GO" id="GO:0007234">
    <property type="term" value="P:osmosensory signaling via phosphorelay pathway"/>
    <property type="evidence" value="ECO:0007669"/>
    <property type="project" value="TreeGrafter"/>
</dbReference>
<dbReference type="RefSeq" id="WP_022993869.1">
    <property type="nucleotide sequence ID" value="NZ_CP012331.1"/>
</dbReference>
<comment type="catalytic activity">
    <reaction evidence="1">
        <text>ATP + protein L-histidine = ADP + protein N-phospho-L-histidine.</text>
        <dbReference type="EC" id="2.7.13.3"/>
    </reaction>
</comment>
<dbReference type="InterPro" id="IPR005467">
    <property type="entry name" value="His_kinase_dom"/>
</dbReference>
<dbReference type="PANTHER" id="PTHR42878:SF7">
    <property type="entry name" value="SENSOR HISTIDINE KINASE GLRK"/>
    <property type="match status" value="1"/>
</dbReference>
<dbReference type="InterPro" id="IPR011622">
    <property type="entry name" value="7TMR_DISM_rcpt_extracell_dom2"/>
</dbReference>
<dbReference type="Pfam" id="PF02518">
    <property type="entry name" value="HATPase_c"/>
    <property type="match status" value="1"/>
</dbReference>
<evidence type="ECO:0000256" key="7">
    <source>
        <dbReference type="ARBA" id="ARBA00022840"/>
    </source>
</evidence>
<evidence type="ECO:0000256" key="9">
    <source>
        <dbReference type="SAM" id="Phobius"/>
    </source>
</evidence>
<feature type="transmembrane region" description="Helical" evidence="9">
    <location>
        <begin position="305"/>
        <end position="327"/>
    </location>
</feature>
<comment type="caution">
    <text evidence="12">The sequence shown here is derived from an EMBL/GenBank/DDBJ whole genome shotgun (WGS) entry which is preliminary data.</text>
</comment>
<evidence type="ECO:0000313" key="12">
    <source>
        <dbReference type="EMBL" id="MCE7507302.1"/>
    </source>
</evidence>
<keyword evidence="9" id="KW-0472">Membrane</keyword>
<keyword evidence="13" id="KW-1185">Reference proteome</keyword>
<dbReference type="PRINTS" id="PR00344">
    <property type="entry name" value="BCTRLSENSOR"/>
</dbReference>
<evidence type="ECO:0000256" key="3">
    <source>
        <dbReference type="ARBA" id="ARBA00022553"/>
    </source>
</evidence>
<evidence type="ECO:0000256" key="10">
    <source>
        <dbReference type="SAM" id="SignalP"/>
    </source>
</evidence>
<keyword evidence="4" id="KW-0808">Transferase</keyword>
<dbReference type="Proteomes" id="UP001107961">
    <property type="component" value="Unassembled WGS sequence"/>
</dbReference>
<dbReference type="KEGG" id="axe:P40_03570"/>
<dbReference type="CDD" id="cd00075">
    <property type="entry name" value="HATPase"/>
    <property type="match status" value="1"/>
</dbReference>
<dbReference type="InterPro" id="IPR050351">
    <property type="entry name" value="BphY/WalK/GraS-like"/>
</dbReference>
<dbReference type="PANTHER" id="PTHR42878">
    <property type="entry name" value="TWO-COMPONENT HISTIDINE KINASE"/>
    <property type="match status" value="1"/>
</dbReference>
<feature type="transmembrane region" description="Helical" evidence="9">
    <location>
        <begin position="367"/>
        <end position="385"/>
    </location>
</feature>
<keyword evidence="7" id="KW-0067">ATP-binding</keyword>
<dbReference type="Pfam" id="PF07695">
    <property type="entry name" value="7TMR-DISM_7TM"/>
    <property type="match status" value="1"/>
</dbReference>
<feature type="signal peptide" evidence="10">
    <location>
        <begin position="1"/>
        <end position="22"/>
    </location>
</feature>
<keyword evidence="8" id="KW-0902">Two-component regulatory system</keyword>
<evidence type="ECO:0000256" key="4">
    <source>
        <dbReference type="ARBA" id="ARBA00022679"/>
    </source>
</evidence>
<evidence type="ECO:0000256" key="5">
    <source>
        <dbReference type="ARBA" id="ARBA00022741"/>
    </source>
</evidence>
<gene>
    <name evidence="12" type="ORF">LZG35_01540</name>
</gene>
<dbReference type="InterPro" id="IPR036890">
    <property type="entry name" value="HATPase_C_sf"/>
</dbReference>
<protein>
    <recommendedName>
        <fullName evidence="2">histidine kinase</fullName>
        <ecNumber evidence="2">2.7.13.3</ecNumber>
    </recommendedName>
</protein>
<dbReference type="Gene3D" id="1.10.287.130">
    <property type="match status" value="1"/>
</dbReference>
<dbReference type="Gene3D" id="3.30.565.10">
    <property type="entry name" value="Histidine kinase-like ATPase, C-terminal domain"/>
    <property type="match status" value="1"/>
</dbReference>
<keyword evidence="10" id="KW-0732">Signal</keyword>
<dbReference type="Gene3D" id="2.60.40.2380">
    <property type="match status" value="1"/>
</dbReference>
<dbReference type="SUPFAM" id="SSF47384">
    <property type="entry name" value="Homodimeric domain of signal transducing histidine kinase"/>
    <property type="match status" value="1"/>
</dbReference>
<sequence>MVKFRNFLLLLGLVLCAARLWAAPVVVPDGHQNQVAVAKSMDVLVDPEGQWDLRQVREDFSSRFTVNTAEEPNFGFTSSVIWLRFTLDTRKVMNQSWYLVERYPILDHITLYAPRPDGGYDEVAMGDTLPFHMRMMNHRAFIFPLNTDRPGPRTYYVKVSGKGAINLSPVLYNSTGLVEYTYRDTLLYGVFYGCLLIMVIYNALLALSLREPVYLYFVAFLVGMVIFILNINGFGLQFVWPLWPKLNEYYWLGIYISCPALAMYSRAFLELRVRFPRYDRVLRHYLIGALVLLAVQLMIAPPWSYYLSTALVGVTVVLFSWLGWMVLSQGYRAARLYVLAWWVFMLLVFIFILGIVGWLPYTSFITILPHLATLWVVVMLSLALGDRIRFLERERNSLFEESRRNLERHVAEMERVNRDKSTFLQYVSHELNTPINWLGAADTLSDDDDRRDTWNLVRKGQQRLMGLVSTSLRYFDLSDRESPTLITVCDPYWLVEALTTSRWECLEQSGLKVQNRVSERLRVRANESELQEVLAMALDNAIRFSPAGEVIDISSQRLDGVGEIRMRDNGRGVGADQLESLFEPFFIMGSRHHEDGFGLSLAMARVMIEQSGGRIWAESTGEGQGFTLVIRLPLAE</sequence>
<dbReference type="SUPFAM" id="SSF55874">
    <property type="entry name" value="ATPase domain of HSP90 chaperone/DNA topoisomerase II/histidine kinase"/>
    <property type="match status" value="1"/>
</dbReference>
<dbReference type="GO" id="GO:0000156">
    <property type="term" value="F:phosphorelay response regulator activity"/>
    <property type="evidence" value="ECO:0007669"/>
    <property type="project" value="TreeGrafter"/>
</dbReference>
<organism evidence="12 13">
    <name type="scientific">Alloalcanivorax xenomutans</name>
    <dbReference type="NCBI Taxonomy" id="1094342"/>
    <lineage>
        <taxon>Bacteria</taxon>
        <taxon>Pseudomonadati</taxon>
        <taxon>Pseudomonadota</taxon>
        <taxon>Gammaproteobacteria</taxon>
        <taxon>Oceanospirillales</taxon>
        <taxon>Alcanivoracaceae</taxon>
        <taxon>Alloalcanivorax</taxon>
    </lineage>
</organism>
<feature type="transmembrane region" description="Helical" evidence="9">
    <location>
        <begin position="281"/>
        <end position="299"/>
    </location>
</feature>
<feature type="chain" id="PRO_5040362219" description="histidine kinase" evidence="10">
    <location>
        <begin position="23"/>
        <end position="636"/>
    </location>
</feature>
<feature type="domain" description="Histidine kinase" evidence="11">
    <location>
        <begin position="426"/>
        <end position="636"/>
    </location>
</feature>
<keyword evidence="5" id="KW-0547">Nucleotide-binding</keyword>
<dbReference type="GO" id="GO:0000155">
    <property type="term" value="F:phosphorelay sensor kinase activity"/>
    <property type="evidence" value="ECO:0007669"/>
    <property type="project" value="InterPro"/>
</dbReference>
<evidence type="ECO:0000256" key="2">
    <source>
        <dbReference type="ARBA" id="ARBA00012438"/>
    </source>
</evidence>
<evidence type="ECO:0000313" key="13">
    <source>
        <dbReference type="Proteomes" id="UP001107961"/>
    </source>
</evidence>
<keyword evidence="9" id="KW-0812">Transmembrane</keyword>
<reference evidence="12" key="1">
    <citation type="submission" date="2022-01" db="EMBL/GenBank/DDBJ databases">
        <authorList>
            <person name="Karlyshev A.V."/>
            <person name="Jaspars M."/>
        </authorList>
    </citation>
    <scope>NUCLEOTIDE SEQUENCE</scope>
    <source>
        <strain evidence="12">AGSA3-2</strain>
    </source>
</reference>
<keyword evidence="9" id="KW-1133">Transmembrane helix</keyword>
<dbReference type="InterPro" id="IPR003661">
    <property type="entry name" value="HisK_dim/P_dom"/>
</dbReference>
<dbReference type="AlphaFoldDB" id="A0A9Q3ZGI0"/>
<evidence type="ECO:0000256" key="6">
    <source>
        <dbReference type="ARBA" id="ARBA00022777"/>
    </source>
</evidence>
<evidence type="ECO:0000256" key="8">
    <source>
        <dbReference type="ARBA" id="ARBA00023012"/>
    </source>
</evidence>
<feature type="transmembrane region" description="Helical" evidence="9">
    <location>
        <begin position="339"/>
        <end position="361"/>
    </location>
</feature>
<dbReference type="Pfam" id="PF07696">
    <property type="entry name" value="7TMR-DISMED2"/>
    <property type="match status" value="1"/>
</dbReference>
<keyword evidence="6 12" id="KW-0418">Kinase</keyword>
<accession>A0A9Q3ZGI0</accession>
<dbReference type="EC" id="2.7.13.3" evidence="2"/>
<proteinExistence type="predicted"/>
<evidence type="ECO:0000256" key="1">
    <source>
        <dbReference type="ARBA" id="ARBA00000085"/>
    </source>
</evidence>
<feature type="transmembrane region" description="Helical" evidence="9">
    <location>
        <begin position="249"/>
        <end position="269"/>
    </location>
</feature>
<name>A0A9Q3ZGI0_9GAMM</name>
<feature type="transmembrane region" description="Helical" evidence="9">
    <location>
        <begin position="214"/>
        <end position="243"/>
    </location>
</feature>
<dbReference type="InterPro" id="IPR004358">
    <property type="entry name" value="Sig_transdc_His_kin-like_C"/>
</dbReference>
<evidence type="ECO:0000259" key="11">
    <source>
        <dbReference type="PROSITE" id="PS50109"/>
    </source>
</evidence>
<dbReference type="InterPro" id="IPR036097">
    <property type="entry name" value="HisK_dim/P_sf"/>
</dbReference>
<dbReference type="InterPro" id="IPR003594">
    <property type="entry name" value="HATPase_dom"/>
</dbReference>
<dbReference type="CDD" id="cd00082">
    <property type="entry name" value="HisKA"/>
    <property type="match status" value="1"/>
</dbReference>